<feature type="region of interest" description="Disordered" evidence="2">
    <location>
        <begin position="189"/>
        <end position="215"/>
    </location>
</feature>
<dbReference type="EC" id="2.7.1.68" evidence="1"/>
<feature type="domain" description="PIPK" evidence="4">
    <location>
        <begin position="73"/>
        <end position="214"/>
    </location>
</feature>
<evidence type="ECO:0000259" key="4">
    <source>
        <dbReference type="SMART" id="SM00330"/>
    </source>
</evidence>
<dbReference type="GO" id="GO:0005886">
    <property type="term" value="C:plasma membrane"/>
    <property type="evidence" value="ECO:0007669"/>
    <property type="project" value="TreeGrafter"/>
</dbReference>
<feature type="compositionally biased region" description="Polar residues" evidence="2">
    <location>
        <begin position="196"/>
        <end position="206"/>
    </location>
</feature>
<evidence type="ECO:0000256" key="2">
    <source>
        <dbReference type="SAM" id="MobiDB-lite"/>
    </source>
</evidence>
<dbReference type="InterPro" id="IPR023610">
    <property type="entry name" value="PInositol-4/5-P-5/4-kinase"/>
</dbReference>
<comment type="caution">
    <text evidence="5">The sequence shown here is derived from an EMBL/GenBank/DDBJ whole genome shotgun (WGS) entry which is preliminary data.</text>
</comment>
<evidence type="ECO:0000313" key="6">
    <source>
        <dbReference type="Proteomes" id="UP001372338"/>
    </source>
</evidence>
<evidence type="ECO:0000313" key="5">
    <source>
        <dbReference type="EMBL" id="KAK7260766.1"/>
    </source>
</evidence>
<keyword evidence="3" id="KW-0812">Transmembrane</keyword>
<sequence>MIAGLARSSTAIIPGGYHPLYYGAATGVVLQAPPRAGLMFNVLIPLFLSFLILILDQFPLCDYPLWLIGGFCELGSSRETEHGHFRSMLDSLKSRKLRKIFQGDPTDYMLAICGDMSLREFSSHGKSGSFFYLTQDDRFMIKTVKKSEVKFYLYFDLNSPSKDGSRSSFLILINDLPTISEVVTGMAKKQGKEKSSVSNHSYTKAKSNSKKGFES</sequence>
<dbReference type="InterPro" id="IPR002498">
    <property type="entry name" value="PInositol-4-P-4/5-kinase_core"/>
</dbReference>
<organism evidence="5 6">
    <name type="scientific">Crotalaria pallida</name>
    <name type="common">Smooth rattlebox</name>
    <name type="synonym">Crotalaria striata</name>
    <dbReference type="NCBI Taxonomy" id="3830"/>
    <lineage>
        <taxon>Eukaryota</taxon>
        <taxon>Viridiplantae</taxon>
        <taxon>Streptophyta</taxon>
        <taxon>Embryophyta</taxon>
        <taxon>Tracheophyta</taxon>
        <taxon>Spermatophyta</taxon>
        <taxon>Magnoliopsida</taxon>
        <taxon>eudicotyledons</taxon>
        <taxon>Gunneridae</taxon>
        <taxon>Pentapetalae</taxon>
        <taxon>rosids</taxon>
        <taxon>fabids</taxon>
        <taxon>Fabales</taxon>
        <taxon>Fabaceae</taxon>
        <taxon>Papilionoideae</taxon>
        <taxon>50 kb inversion clade</taxon>
        <taxon>genistoids sensu lato</taxon>
        <taxon>core genistoids</taxon>
        <taxon>Crotalarieae</taxon>
        <taxon>Crotalaria</taxon>
    </lineage>
</organism>
<name>A0AAN9EP07_CROPI</name>
<dbReference type="Proteomes" id="UP001372338">
    <property type="component" value="Unassembled WGS sequence"/>
</dbReference>
<dbReference type="SMART" id="SM00330">
    <property type="entry name" value="PIPKc"/>
    <property type="match status" value="1"/>
</dbReference>
<evidence type="ECO:0000256" key="3">
    <source>
        <dbReference type="SAM" id="Phobius"/>
    </source>
</evidence>
<keyword evidence="3" id="KW-1133">Transmembrane helix</keyword>
<dbReference type="EMBL" id="JAYWIO010000005">
    <property type="protein sequence ID" value="KAK7260766.1"/>
    <property type="molecule type" value="Genomic_DNA"/>
</dbReference>
<dbReference type="AlphaFoldDB" id="A0AAN9EP07"/>
<keyword evidence="6" id="KW-1185">Reference proteome</keyword>
<dbReference type="SUPFAM" id="SSF56104">
    <property type="entry name" value="SAICAR synthase-like"/>
    <property type="match status" value="1"/>
</dbReference>
<dbReference type="GO" id="GO:0016308">
    <property type="term" value="F:1-phosphatidylinositol-4-phosphate 5-kinase activity"/>
    <property type="evidence" value="ECO:0007669"/>
    <property type="project" value="UniProtKB-EC"/>
</dbReference>
<dbReference type="Gene3D" id="3.30.800.10">
    <property type="entry name" value="Phosphatidylinositol Phosphate Kinase II Beta"/>
    <property type="match status" value="1"/>
</dbReference>
<accession>A0AAN9EP07</accession>
<keyword evidence="3" id="KW-0472">Membrane</keyword>
<feature type="transmembrane region" description="Helical" evidence="3">
    <location>
        <begin position="36"/>
        <end position="55"/>
    </location>
</feature>
<dbReference type="Pfam" id="PF01504">
    <property type="entry name" value="PIP5K"/>
    <property type="match status" value="1"/>
</dbReference>
<dbReference type="GO" id="GO:0046854">
    <property type="term" value="P:phosphatidylinositol phosphate biosynthetic process"/>
    <property type="evidence" value="ECO:0007669"/>
    <property type="project" value="TreeGrafter"/>
</dbReference>
<proteinExistence type="predicted"/>
<dbReference type="InterPro" id="IPR027484">
    <property type="entry name" value="PInositol-4-P-5-kinase_N"/>
</dbReference>
<reference evidence="5 6" key="1">
    <citation type="submission" date="2024-01" db="EMBL/GenBank/DDBJ databases">
        <title>The genomes of 5 underutilized Papilionoideae crops provide insights into root nodulation and disease resistanc.</title>
        <authorList>
            <person name="Yuan L."/>
        </authorList>
    </citation>
    <scope>NUCLEOTIDE SEQUENCE [LARGE SCALE GENOMIC DNA]</scope>
    <source>
        <strain evidence="5">ZHUSHIDOU_FW_LH</strain>
        <tissue evidence="5">Leaf</tissue>
    </source>
</reference>
<dbReference type="PANTHER" id="PTHR23086">
    <property type="entry name" value="PHOSPHATIDYLINOSITOL-4-PHOSPHATE 5-KINASE"/>
    <property type="match status" value="1"/>
</dbReference>
<gene>
    <name evidence="5" type="ORF">RIF29_27063</name>
</gene>
<dbReference type="PANTHER" id="PTHR23086:SF140">
    <property type="entry name" value="PHOSPHATIDYLINOSITOL 4-PHOSPHATE 5-KINASE 2"/>
    <property type="match status" value="1"/>
</dbReference>
<evidence type="ECO:0000256" key="1">
    <source>
        <dbReference type="ARBA" id="ARBA00012172"/>
    </source>
</evidence>
<protein>
    <recommendedName>
        <fullName evidence="1">1-phosphatidylinositol-4-phosphate 5-kinase</fullName>
        <ecNumber evidence="1">2.7.1.68</ecNumber>
    </recommendedName>
</protein>